<protein>
    <submittedName>
        <fullName evidence="2">Uncharacterized protein</fullName>
    </submittedName>
</protein>
<dbReference type="RefSeq" id="WP_312507004.1">
    <property type="nucleotide sequence ID" value="NZ_JAXLNX010000004.1"/>
</dbReference>
<feature type="transmembrane region" description="Helical" evidence="1">
    <location>
        <begin position="21"/>
        <end position="41"/>
    </location>
</feature>
<keyword evidence="3" id="KW-1185">Reference proteome</keyword>
<organism evidence="2 3">
    <name type="scientific">Lysinibacillus irui</name>
    <dbReference type="NCBI Taxonomy" id="2998077"/>
    <lineage>
        <taxon>Bacteria</taxon>
        <taxon>Bacillati</taxon>
        <taxon>Bacillota</taxon>
        <taxon>Bacilli</taxon>
        <taxon>Bacillales</taxon>
        <taxon>Bacillaceae</taxon>
        <taxon>Lysinibacillus</taxon>
    </lineage>
</organism>
<evidence type="ECO:0000256" key="1">
    <source>
        <dbReference type="SAM" id="Phobius"/>
    </source>
</evidence>
<dbReference type="Proteomes" id="UP001289615">
    <property type="component" value="Unassembled WGS sequence"/>
</dbReference>
<dbReference type="EMBL" id="JAXUIA010000015">
    <property type="protein sequence ID" value="MEA0978523.1"/>
    <property type="molecule type" value="Genomic_DNA"/>
</dbReference>
<keyword evidence="1" id="KW-0812">Transmembrane</keyword>
<reference evidence="2 3" key="1">
    <citation type="submission" date="2023-12" db="EMBL/GenBank/DDBJ databases">
        <title>Genome comparison identifies genes involved in endophytic behavior of Lysinibacillus irui and provides insights into its role as a plant-growth promoting bacterium.</title>
        <authorList>
            <person name="Hilario S."/>
            <person name="Matos I."/>
            <person name="Goncalves M.F.M."/>
            <person name="Pardo C.A."/>
            <person name="Santos M.J."/>
        </authorList>
    </citation>
    <scope>NUCLEOTIDE SEQUENCE [LARGE SCALE GENOMIC DNA]</scope>
    <source>
        <strain evidence="2 3">B3</strain>
    </source>
</reference>
<accession>A0ABU5NR38</accession>
<sequence>MDRRKVVLHNLKELFSIKKKVICILALFLIAMILLNFYNVYKTKYLIKDFLSTDHLGEEVHKISILNESTTKIININKDNPLFLSLTESLEDLKVKRSNSHFSYTEGYMFIIYHKNSSYHISINEKGMLRIDSENYRIQEEKAIKDLIALIKEAFK</sequence>
<keyword evidence="1" id="KW-1133">Transmembrane helix</keyword>
<evidence type="ECO:0000313" key="3">
    <source>
        <dbReference type="Proteomes" id="UP001289615"/>
    </source>
</evidence>
<gene>
    <name evidence="2" type="ORF">U6C28_19660</name>
</gene>
<comment type="caution">
    <text evidence="2">The sequence shown here is derived from an EMBL/GenBank/DDBJ whole genome shotgun (WGS) entry which is preliminary data.</text>
</comment>
<proteinExistence type="predicted"/>
<name>A0ABU5NR38_9BACI</name>
<keyword evidence="1" id="KW-0472">Membrane</keyword>
<evidence type="ECO:0000313" key="2">
    <source>
        <dbReference type="EMBL" id="MEA0978523.1"/>
    </source>
</evidence>